<keyword evidence="3 9" id="KW-0436">Ligase</keyword>
<dbReference type="NCBIfam" id="TIGR00888">
    <property type="entry name" value="guaA_Nterm"/>
    <property type="match status" value="1"/>
</dbReference>
<feature type="active site" description="Nucleophile" evidence="9">
    <location>
        <position position="83"/>
    </location>
</feature>
<reference evidence="12" key="1">
    <citation type="journal article" date="2020" name="J. ISSAAS">
        <title>Lactobacilli and other gastrointestinal microbiota of Peromyscus leucopus, reservoir host for agents of Lyme disease and other zoonoses in North America.</title>
        <authorList>
            <person name="Milovic A."/>
            <person name="Bassam K."/>
            <person name="Shao H."/>
            <person name="Chatzistamou I."/>
            <person name="Tufts D.M."/>
            <person name="Diuk-Wasser M."/>
            <person name="Barbour A.G."/>
        </authorList>
    </citation>
    <scope>NUCLEOTIDE SEQUENCE</scope>
    <source>
        <strain evidence="12">LL85</strain>
    </source>
</reference>
<dbReference type="SUPFAM" id="SSF52402">
    <property type="entry name" value="Adenine nucleotide alpha hydrolases-like"/>
    <property type="match status" value="1"/>
</dbReference>
<dbReference type="AlphaFoldDB" id="A0A6G9HIB5"/>
<dbReference type="EC" id="6.3.5.2" evidence="9"/>
<evidence type="ECO:0000256" key="4">
    <source>
        <dbReference type="ARBA" id="ARBA00022741"/>
    </source>
</evidence>
<dbReference type="GO" id="GO:0005829">
    <property type="term" value="C:cytosol"/>
    <property type="evidence" value="ECO:0007669"/>
    <property type="project" value="TreeGrafter"/>
</dbReference>
<dbReference type="PRINTS" id="PR00096">
    <property type="entry name" value="GATASE"/>
</dbReference>
<dbReference type="InterPro" id="IPR022310">
    <property type="entry name" value="NAD/GMP_synthase"/>
</dbReference>
<dbReference type="InterPro" id="IPR017926">
    <property type="entry name" value="GATASE"/>
</dbReference>
<evidence type="ECO:0000256" key="9">
    <source>
        <dbReference type="HAMAP-Rule" id="MF_00344"/>
    </source>
</evidence>
<dbReference type="InterPro" id="IPR001674">
    <property type="entry name" value="GMP_synth_C"/>
</dbReference>
<feature type="active site" evidence="9">
    <location>
        <position position="172"/>
    </location>
</feature>
<feature type="domain" description="GMPS ATP-PPase" evidence="11">
    <location>
        <begin position="197"/>
        <end position="385"/>
    </location>
</feature>
<dbReference type="InterPro" id="IPR014729">
    <property type="entry name" value="Rossmann-like_a/b/a_fold"/>
</dbReference>
<evidence type="ECO:0000256" key="10">
    <source>
        <dbReference type="PROSITE-ProRule" id="PRU00886"/>
    </source>
</evidence>
<dbReference type="GO" id="GO:0005524">
    <property type="term" value="F:ATP binding"/>
    <property type="evidence" value="ECO:0007669"/>
    <property type="project" value="UniProtKB-UniRule"/>
</dbReference>
<accession>A0A6G9HIB5</accession>
<comment type="catalytic activity">
    <reaction evidence="9">
        <text>XMP + L-glutamine + ATP + H2O = GMP + L-glutamate + AMP + diphosphate + 2 H(+)</text>
        <dbReference type="Rhea" id="RHEA:11680"/>
        <dbReference type="ChEBI" id="CHEBI:15377"/>
        <dbReference type="ChEBI" id="CHEBI:15378"/>
        <dbReference type="ChEBI" id="CHEBI:29985"/>
        <dbReference type="ChEBI" id="CHEBI:30616"/>
        <dbReference type="ChEBI" id="CHEBI:33019"/>
        <dbReference type="ChEBI" id="CHEBI:57464"/>
        <dbReference type="ChEBI" id="CHEBI:58115"/>
        <dbReference type="ChEBI" id="CHEBI:58359"/>
        <dbReference type="ChEBI" id="CHEBI:456215"/>
        <dbReference type="EC" id="6.3.5.2"/>
    </reaction>
</comment>
<evidence type="ECO:0000256" key="8">
    <source>
        <dbReference type="ARBA" id="ARBA00022962"/>
    </source>
</evidence>
<evidence type="ECO:0000313" key="12">
    <source>
        <dbReference type="EMBL" id="QIQ09936.1"/>
    </source>
</evidence>
<dbReference type="CDD" id="cd01997">
    <property type="entry name" value="GMP_synthase_C"/>
    <property type="match status" value="1"/>
</dbReference>
<organism evidence="12">
    <name type="scientific">uncultured Mycoplasmataceae bacterium</name>
    <dbReference type="NCBI Taxonomy" id="300027"/>
    <lineage>
        <taxon>Bacteria</taxon>
        <taxon>Bacillati</taxon>
        <taxon>Mycoplasmatota</taxon>
        <taxon>Mollicutes</taxon>
        <taxon>Mycoplasmataceae</taxon>
        <taxon>environmental samples</taxon>
    </lineage>
</organism>
<evidence type="ECO:0000256" key="5">
    <source>
        <dbReference type="ARBA" id="ARBA00022749"/>
    </source>
</evidence>
<dbReference type="Pfam" id="PF00958">
    <property type="entry name" value="GMP_synt_C"/>
    <property type="match status" value="1"/>
</dbReference>
<evidence type="ECO:0000256" key="1">
    <source>
        <dbReference type="ARBA" id="ARBA00002332"/>
    </source>
</evidence>
<sequence length="510" mass="56778">MENNKIIVVDFGSQYNQLIVRRIRDLGVYSELVPNSIKPADIKKDKSIVGIVFSGGPNSVFAKGAPKIDKGIFKLGLPILGICYGVQLTTHMNGGKVVACSKKEYGKTNINIIKQCSLTKGLNKSEQVWMSHGTQIEKLPTGFVNNAKSSTCKYAIISNEKQKIYGVQFHPEVVHTLKGNTLLSNFIFNVCKAKKWWNMNSFIKQEVAKIKVTVGKDKVICALSGGVDSAVTAAIIAKAIGKQLTCLFVDHGLLRYREAQDVVDAFSNFGVKFTKIDAQKIFLTQLKGVTEPERKRKIIGKLFIDMFDSYANKQKGIKWLAQGTLYTDVIESGTSTAQTIKSHHNVGGLPKDMKFKLIEPLNILFKDEVRELGRKLGLPEKLVSRQPFPGPGLAIRTLGEITNEKLELVRQSDRILQEEIAKAGLNKSIWQYFTVLPNVKTVGVKGDERSYENVIVIRAVTSIDGMTADFAKIPYDILQKISTRITNEIRGINRVVYDITQKPPGTIEWE</sequence>
<dbReference type="PROSITE" id="PS51553">
    <property type="entry name" value="GMPS_ATP_PPASE"/>
    <property type="match status" value="1"/>
</dbReference>
<keyword evidence="6 9" id="KW-0658">Purine biosynthesis</keyword>
<dbReference type="NCBIfam" id="NF000848">
    <property type="entry name" value="PRK00074.1"/>
    <property type="match status" value="1"/>
</dbReference>
<keyword evidence="4 9" id="KW-0547">Nucleotide-binding</keyword>
<feature type="binding site" evidence="10">
    <location>
        <begin position="224"/>
        <end position="230"/>
    </location>
    <ligand>
        <name>ATP</name>
        <dbReference type="ChEBI" id="CHEBI:30616"/>
    </ligand>
</feature>
<dbReference type="PANTHER" id="PTHR11922:SF2">
    <property type="entry name" value="GMP SYNTHASE [GLUTAMINE-HYDROLYZING]"/>
    <property type="match status" value="1"/>
</dbReference>
<dbReference type="EMBL" id="MN991199">
    <property type="protein sequence ID" value="QIQ09936.1"/>
    <property type="molecule type" value="Genomic_DNA"/>
</dbReference>
<evidence type="ECO:0000256" key="3">
    <source>
        <dbReference type="ARBA" id="ARBA00022598"/>
    </source>
</evidence>
<dbReference type="InterPro" id="IPR025777">
    <property type="entry name" value="GMPS_ATP_PPase_dom"/>
</dbReference>
<dbReference type="InterPro" id="IPR004739">
    <property type="entry name" value="GMP_synth_GATase"/>
</dbReference>
<comment type="function">
    <text evidence="1 9">Catalyzes the synthesis of GMP from XMP.</text>
</comment>
<protein>
    <recommendedName>
        <fullName evidence="9">GMP synthase [glutamine-hydrolyzing]</fullName>
        <ecNumber evidence="9">6.3.5.2</ecNumber>
    </recommendedName>
    <alternativeName>
        <fullName evidence="9">GMP synthetase</fullName>
    </alternativeName>
    <alternativeName>
        <fullName evidence="9">Glutamine amidotransferase</fullName>
    </alternativeName>
</protein>
<evidence type="ECO:0000256" key="2">
    <source>
        <dbReference type="ARBA" id="ARBA00005153"/>
    </source>
</evidence>
<dbReference type="InterPro" id="IPR029062">
    <property type="entry name" value="Class_I_gatase-like"/>
</dbReference>
<keyword evidence="8 9" id="KW-0315">Glutamine amidotransferase</keyword>
<dbReference type="UniPathway" id="UPA00189">
    <property type="reaction ID" value="UER00296"/>
</dbReference>
<dbReference type="Gene3D" id="3.40.50.620">
    <property type="entry name" value="HUPs"/>
    <property type="match status" value="1"/>
</dbReference>
<keyword evidence="5 9" id="KW-0332">GMP biosynthesis</keyword>
<evidence type="ECO:0000259" key="11">
    <source>
        <dbReference type="PROSITE" id="PS51553"/>
    </source>
</evidence>
<gene>
    <name evidence="9 12" type="primary">guaA</name>
    <name evidence="12" type="ORF">PlMoll_0990</name>
</gene>
<dbReference type="FunFam" id="3.40.50.880:FF:000001">
    <property type="entry name" value="GMP synthase [glutamine-hydrolyzing]"/>
    <property type="match status" value="1"/>
</dbReference>
<dbReference type="FunFam" id="3.30.300.10:FF:000002">
    <property type="entry name" value="GMP synthase [glutamine-hydrolyzing]"/>
    <property type="match status" value="1"/>
</dbReference>
<dbReference type="NCBIfam" id="TIGR00884">
    <property type="entry name" value="guaA_Cterm"/>
    <property type="match status" value="1"/>
</dbReference>
<dbReference type="InterPro" id="IPR022955">
    <property type="entry name" value="GMP_synthase"/>
</dbReference>
<feature type="active site" evidence="9">
    <location>
        <position position="170"/>
    </location>
</feature>
<dbReference type="SUPFAM" id="SSF52317">
    <property type="entry name" value="Class I glutamine amidotransferase-like"/>
    <property type="match status" value="1"/>
</dbReference>
<dbReference type="CDD" id="cd01742">
    <property type="entry name" value="GATase1_GMP_Synthase"/>
    <property type="match status" value="1"/>
</dbReference>
<evidence type="ECO:0000256" key="7">
    <source>
        <dbReference type="ARBA" id="ARBA00022840"/>
    </source>
</evidence>
<dbReference type="Pfam" id="PF00117">
    <property type="entry name" value="GATase"/>
    <property type="match status" value="1"/>
</dbReference>
<name>A0A6G9HIB5_9MOLU</name>
<dbReference type="Pfam" id="PF02540">
    <property type="entry name" value="NAD_synthase"/>
    <property type="match status" value="1"/>
</dbReference>
<comment type="pathway">
    <text evidence="2 9">Purine metabolism; GMP biosynthesis; GMP from XMP (L-Gln route): step 1/1.</text>
</comment>
<dbReference type="FunFam" id="3.40.50.620:FF:000001">
    <property type="entry name" value="GMP synthase [glutamine-hydrolyzing]"/>
    <property type="match status" value="1"/>
</dbReference>
<dbReference type="HAMAP" id="MF_00344">
    <property type="entry name" value="GMP_synthase"/>
    <property type="match status" value="1"/>
</dbReference>
<dbReference type="PRINTS" id="PR00097">
    <property type="entry name" value="ANTSNTHASEII"/>
</dbReference>
<dbReference type="GO" id="GO:0003921">
    <property type="term" value="F:GMP synthase activity"/>
    <property type="evidence" value="ECO:0007669"/>
    <property type="project" value="InterPro"/>
</dbReference>
<dbReference type="Gene3D" id="3.30.300.10">
    <property type="match status" value="1"/>
</dbReference>
<dbReference type="PANTHER" id="PTHR11922">
    <property type="entry name" value="GMP SYNTHASE-RELATED"/>
    <property type="match status" value="1"/>
</dbReference>
<comment type="subunit">
    <text evidence="9">Homodimer.</text>
</comment>
<proteinExistence type="inferred from homology"/>
<dbReference type="Gene3D" id="3.40.50.880">
    <property type="match status" value="1"/>
</dbReference>
<keyword evidence="7 9" id="KW-0067">ATP-binding</keyword>
<evidence type="ECO:0000256" key="6">
    <source>
        <dbReference type="ARBA" id="ARBA00022755"/>
    </source>
</evidence>
<dbReference type="PROSITE" id="PS51273">
    <property type="entry name" value="GATASE_TYPE_1"/>
    <property type="match status" value="1"/>
</dbReference>